<keyword evidence="2" id="KW-0812">Transmembrane</keyword>
<feature type="region of interest" description="Disordered" evidence="1">
    <location>
        <begin position="115"/>
        <end position="143"/>
    </location>
</feature>
<reference evidence="4" key="1">
    <citation type="journal article" date="2023" name="Mol. Phylogenet. Evol.">
        <title>Genome-scale phylogeny and comparative genomics of the fungal order Sordariales.</title>
        <authorList>
            <person name="Hensen N."/>
            <person name="Bonometti L."/>
            <person name="Westerberg I."/>
            <person name="Brannstrom I.O."/>
            <person name="Guillou S."/>
            <person name="Cros-Aarteil S."/>
            <person name="Calhoun S."/>
            <person name="Haridas S."/>
            <person name="Kuo A."/>
            <person name="Mondo S."/>
            <person name="Pangilinan J."/>
            <person name="Riley R."/>
            <person name="LaButti K."/>
            <person name="Andreopoulos B."/>
            <person name="Lipzen A."/>
            <person name="Chen C."/>
            <person name="Yan M."/>
            <person name="Daum C."/>
            <person name="Ng V."/>
            <person name="Clum A."/>
            <person name="Steindorff A."/>
            <person name="Ohm R.A."/>
            <person name="Martin F."/>
            <person name="Silar P."/>
            <person name="Natvig D.O."/>
            <person name="Lalanne C."/>
            <person name="Gautier V."/>
            <person name="Ament-Velasquez S.L."/>
            <person name="Kruys A."/>
            <person name="Hutchinson M.I."/>
            <person name="Powell A.J."/>
            <person name="Barry K."/>
            <person name="Miller A.N."/>
            <person name="Grigoriev I.V."/>
            <person name="Debuchy R."/>
            <person name="Gladieux P."/>
            <person name="Hiltunen Thoren M."/>
            <person name="Johannesson H."/>
        </authorList>
    </citation>
    <scope>NUCLEOTIDE SEQUENCE [LARGE SCALE GENOMIC DNA]</scope>
    <source>
        <strain evidence="4">CBS 284.82</strain>
    </source>
</reference>
<name>A0AAN6SNX1_9PEZI</name>
<feature type="compositionally biased region" description="Basic and acidic residues" evidence="1">
    <location>
        <begin position="117"/>
        <end position="132"/>
    </location>
</feature>
<evidence type="ECO:0000313" key="4">
    <source>
        <dbReference type="Proteomes" id="UP001303115"/>
    </source>
</evidence>
<feature type="compositionally biased region" description="Basic and acidic residues" evidence="1">
    <location>
        <begin position="167"/>
        <end position="177"/>
    </location>
</feature>
<gene>
    <name evidence="3" type="ORF">C8A01DRAFT_19089</name>
</gene>
<keyword evidence="2" id="KW-1133">Transmembrane helix</keyword>
<feature type="region of interest" description="Disordered" evidence="1">
    <location>
        <begin position="157"/>
        <end position="177"/>
    </location>
</feature>
<dbReference type="Proteomes" id="UP001303115">
    <property type="component" value="Unassembled WGS sequence"/>
</dbReference>
<accession>A0AAN6SNX1</accession>
<protein>
    <submittedName>
        <fullName evidence="3">Uncharacterized protein</fullName>
    </submittedName>
</protein>
<feature type="non-terminal residue" evidence="3">
    <location>
        <position position="1"/>
    </location>
</feature>
<feature type="transmembrane region" description="Helical" evidence="2">
    <location>
        <begin position="85"/>
        <end position="108"/>
    </location>
</feature>
<proteinExistence type="predicted"/>
<evidence type="ECO:0000313" key="3">
    <source>
        <dbReference type="EMBL" id="KAK4034065.1"/>
    </source>
</evidence>
<keyword evidence="2" id="KW-0472">Membrane</keyword>
<keyword evidence="4" id="KW-1185">Reference proteome</keyword>
<dbReference type="EMBL" id="MU854497">
    <property type="protein sequence ID" value="KAK4034065.1"/>
    <property type="molecule type" value="Genomic_DNA"/>
</dbReference>
<comment type="caution">
    <text evidence="3">The sequence shown here is derived from an EMBL/GenBank/DDBJ whole genome shotgun (WGS) entry which is preliminary data.</text>
</comment>
<evidence type="ECO:0000256" key="2">
    <source>
        <dbReference type="SAM" id="Phobius"/>
    </source>
</evidence>
<evidence type="ECO:0000256" key="1">
    <source>
        <dbReference type="SAM" id="MobiDB-lite"/>
    </source>
</evidence>
<organism evidence="3 4">
    <name type="scientific">Parachaetomium inaequale</name>
    <dbReference type="NCBI Taxonomy" id="2588326"/>
    <lineage>
        <taxon>Eukaryota</taxon>
        <taxon>Fungi</taxon>
        <taxon>Dikarya</taxon>
        <taxon>Ascomycota</taxon>
        <taxon>Pezizomycotina</taxon>
        <taxon>Sordariomycetes</taxon>
        <taxon>Sordariomycetidae</taxon>
        <taxon>Sordariales</taxon>
        <taxon>Chaetomiaceae</taxon>
        <taxon>Parachaetomium</taxon>
    </lineage>
</organism>
<sequence length="177" mass="18659">GDCCPNGYICDTATDVACRLTLRLNQVTETLTATTRGFMEIWTTTGIVGPALTAVDRVPEAQTDTASNDGGGTSSNDSGLTSQQIGGIVGGVLGAALLLLAGSAFLVLRHRRRQQRRAADGPENPYEKKEMDGQGWGRAELPSQTAAAEVLGSYPEYELPGGYEVHGTSELDDTPRS</sequence>
<dbReference type="AlphaFoldDB" id="A0AAN6SNX1"/>